<dbReference type="Pfam" id="PF01757">
    <property type="entry name" value="Acyl_transf_3"/>
    <property type="match status" value="2"/>
</dbReference>
<feature type="transmembrane region" description="Helical" evidence="2">
    <location>
        <begin position="466"/>
        <end position="482"/>
    </location>
</feature>
<keyword evidence="5" id="KW-1185">Reference proteome</keyword>
<feature type="transmembrane region" description="Helical" evidence="2">
    <location>
        <begin position="425"/>
        <end position="446"/>
    </location>
</feature>
<evidence type="ECO:0000313" key="5">
    <source>
        <dbReference type="Proteomes" id="UP000319143"/>
    </source>
</evidence>
<dbReference type="AlphaFoldDB" id="A0A5C6DZN5"/>
<proteinExistence type="predicted"/>
<keyword evidence="2" id="KW-1133">Transmembrane helix</keyword>
<dbReference type="EMBL" id="SJPV01000001">
    <property type="protein sequence ID" value="TWU42092.1"/>
    <property type="molecule type" value="Genomic_DNA"/>
</dbReference>
<dbReference type="Gene3D" id="1.25.40.20">
    <property type="entry name" value="Ankyrin repeat-containing domain"/>
    <property type="match status" value="1"/>
</dbReference>
<dbReference type="PROSITE" id="PS50088">
    <property type="entry name" value="ANK_REPEAT"/>
    <property type="match status" value="1"/>
</dbReference>
<feature type="transmembrane region" description="Helical" evidence="2">
    <location>
        <begin position="361"/>
        <end position="385"/>
    </location>
</feature>
<dbReference type="OrthoDB" id="7375713at2"/>
<evidence type="ECO:0000313" key="4">
    <source>
        <dbReference type="EMBL" id="TWU42092.1"/>
    </source>
</evidence>
<comment type="caution">
    <text evidence="4">The sequence shown here is derived from an EMBL/GenBank/DDBJ whole genome shotgun (WGS) entry which is preliminary data.</text>
</comment>
<feature type="transmembrane region" description="Helical" evidence="2">
    <location>
        <begin position="20"/>
        <end position="40"/>
    </location>
</feature>
<name>A0A5C6DZN5_9BACT</name>
<keyword evidence="4" id="KW-0808">Transferase</keyword>
<dbReference type="InterPro" id="IPR036770">
    <property type="entry name" value="Ankyrin_rpt-contain_sf"/>
</dbReference>
<dbReference type="RefSeq" id="WP_146524210.1">
    <property type="nucleotide sequence ID" value="NZ_SJPV01000001.1"/>
</dbReference>
<feature type="domain" description="Acyltransferase 3" evidence="3">
    <location>
        <begin position="284"/>
        <end position="501"/>
    </location>
</feature>
<feature type="transmembrane region" description="Helical" evidence="2">
    <location>
        <begin position="286"/>
        <end position="312"/>
    </location>
</feature>
<dbReference type="PANTHER" id="PTHR36927">
    <property type="entry name" value="BLR4337 PROTEIN"/>
    <property type="match status" value="1"/>
</dbReference>
<dbReference type="SUPFAM" id="SSF48403">
    <property type="entry name" value="Ankyrin repeat"/>
    <property type="match status" value="1"/>
</dbReference>
<organism evidence="4 5">
    <name type="scientific">Novipirellula artificiosorum</name>
    <dbReference type="NCBI Taxonomy" id="2528016"/>
    <lineage>
        <taxon>Bacteria</taxon>
        <taxon>Pseudomonadati</taxon>
        <taxon>Planctomycetota</taxon>
        <taxon>Planctomycetia</taxon>
        <taxon>Pirellulales</taxon>
        <taxon>Pirellulaceae</taxon>
        <taxon>Novipirellula</taxon>
    </lineage>
</organism>
<feature type="transmembrane region" description="Helical" evidence="2">
    <location>
        <begin position="397"/>
        <end position="419"/>
    </location>
</feature>
<evidence type="ECO:0000256" key="1">
    <source>
        <dbReference type="PROSITE-ProRule" id="PRU00023"/>
    </source>
</evidence>
<reference evidence="4 5" key="1">
    <citation type="submission" date="2019-02" db="EMBL/GenBank/DDBJ databases">
        <title>Deep-cultivation of Planctomycetes and their phenomic and genomic characterization uncovers novel biology.</title>
        <authorList>
            <person name="Wiegand S."/>
            <person name="Jogler M."/>
            <person name="Boedeker C."/>
            <person name="Pinto D."/>
            <person name="Vollmers J."/>
            <person name="Rivas-Marin E."/>
            <person name="Kohn T."/>
            <person name="Peeters S.H."/>
            <person name="Heuer A."/>
            <person name="Rast P."/>
            <person name="Oberbeckmann S."/>
            <person name="Bunk B."/>
            <person name="Jeske O."/>
            <person name="Meyerdierks A."/>
            <person name="Storesund J.E."/>
            <person name="Kallscheuer N."/>
            <person name="Luecker S."/>
            <person name="Lage O.M."/>
            <person name="Pohl T."/>
            <person name="Merkel B.J."/>
            <person name="Hornburger P."/>
            <person name="Mueller R.-W."/>
            <person name="Bruemmer F."/>
            <person name="Labrenz M."/>
            <person name="Spormann A.M."/>
            <person name="Op Den Camp H."/>
            <person name="Overmann J."/>
            <person name="Amann R."/>
            <person name="Jetten M.S.M."/>
            <person name="Mascher T."/>
            <person name="Medema M.H."/>
            <person name="Devos D.P."/>
            <person name="Kaster A.-K."/>
            <person name="Ovreas L."/>
            <person name="Rohde M."/>
            <person name="Galperin M.Y."/>
            <person name="Jogler C."/>
        </authorList>
    </citation>
    <scope>NUCLEOTIDE SEQUENCE [LARGE SCALE GENOMIC DNA]</scope>
    <source>
        <strain evidence="4 5">Poly41</strain>
    </source>
</reference>
<feature type="transmembrane region" description="Helical" evidence="2">
    <location>
        <begin position="494"/>
        <end position="513"/>
    </location>
</feature>
<protein>
    <submittedName>
        <fullName evidence="4">Glucans biosynthesis protein C</fullName>
        <ecNumber evidence="4">2.1.-.-</ecNumber>
    </submittedName>
</protein>
<dbReference type="PROSITE" id="PS50297">
    <property type="entry name" value="ANK_REP_REGION"/>
    <property type="match status" value="1"/>
</dbReference>
<dbReference type="InterPro" id="IPR050623">
    <property type="entry name" value="Glucan_succinyl_AcylTrfase"/>
</dbReference>
<feature type="transmembrane region" description="Helical" evidence="2">
    <location>
        <begin position="333"/>
        <end position="349"/>
    </location>
</feature>
<sequence length="530" mass="58891">MTDPTSLAGDRRHDLDALRAVAMLLGIVLHGAMSFLPWQGAWVIQDTRTSSAFGVILSMIHGFRMPLFFLISGFFTAMLWRKRGMQALLAHRFKRIVVPMVIGLLTIIPTIWIVSIYVGYQVSQSATEDAATGSKTNDPVDADGFVLAASRGDSDAIESWIQKGRDVNAKTEDGSTALHVSILFGHYQTTKQLIEAGADVNARNQRGERCIDSLQAPWAVTAFVAGMLKVDVTEAEVDQGRSRIAKLIDDRNQSDEASMMLAGKTTASQAGTEPAQGSGLGQLKAFLLYFPILGHLWFLWFLCWLVLGFAFVVSIARVTGIGTLPSGIAISRLRYLGLIPLTAIPQSLMNQPGNMFGPDTSLGILPIPTVLAYYAIFFGFGALYFESHDREGFVGRRWWITLPMAMVLIYPASLAARSLPEEVGHALQVLCEVSYAWLMCFGLMGLFRRFCSTSSKTMRYISDSSYWLYLVHIPLIIYLQYFVREWPVPPWLKFSLVCLVSSTLLLASYQWFVRYTPIGTLLNGPRRRPI</sequence>
<dbReference type="EC" id="2.1.-.-" evidence="4"/>
<keyword evidence="1" id="KW-0040">ANK repeat</keyword>
<dbReference type="Proteomes" id="UP000319143">
    <property type="component" value="Unassembled WGS sequence"/>
</dbReference>
<dbReference type="SMART" id="SM00248">
    <property type="entry name" value="ANK"/>
    <property type="match status" value="2"/>
</dbReference>
<feature type="transmembrane region" description="Helical" evidence="2">
    <location>
        <begin position="52"/>
        <end position="75"/>
    </location>
</feature>
<dbReference type="PANTHER" id="PTHR36927:SF1">
    <property type="entry name" value="MDO-LIKE PROTEIN"/>
    <property type="match status" value="1"/>
</dbReference>
<feature type="transmembrane region" description="Helical" evidence="2">
    <location>
        <begin position="96"/>
        <end position="120"/>
    </location>
</feature>
<gene>
    <name evidence="4" type="primary">mdoC_1</name>
    <name evidence="4" type="ORF">Poly41_03880</name>
</gene>
<evidence type="ECO:0000259" key="3">
    <source>
        <dbReference type="Pfam" id="PF01757"/>
    </source>
</evidence>
<dbReference type="InterPro" id="IPR002656">
    <property type="entry name" value="Acyl_transf_3_dom"/>
</dbReference>
<keyword evidence="2" id="KW-0472">Membrane</keyword>
<accession>A0A5C6DZN5</accession>
<keyword evidence="2" id="KW-0812">Transmembrane</keyword>
<evidence type="ECO:0000256" key="2">
    <source>
        <dbReference type="SAM" id="Phobius"/>
    </source>
</evidence>
<dbReference type="Pfam" id="PF12796">
    <property type="entry name" value="Ank_2"/>
    <property type="match status" value="1"/>
</dbReference>
<feature type="repeat" description="ANK" evidence="1">
    <location>
        <begin position="173"/>
        <end position="205"/>
    </location>
</feature>
<dbReference type="GO" id="GO:0016747">
    <property type="term" value="F:acyltransferase activity, transferring groups other than amino-acyl groups"/>
    <property type="evidence" value="ECO:0007669"/>
    <property type="project" value="InterPro"/>
</dbReference>
<feature type="domain" description="Acyltransferase 3" evidence="3">
    <location>
        <begin position="13"/>
        <end position="115"/>
    </location>
</feature>
<dbReference type="InterPro" id="IPR002110">
    <property type="entry name" value="Ankyrin_rpt"/>
</dbReference>